<comment type="caution">
    <text evidence="5">The sequence shown here is derived from an EMBL/GenBank/DDBJ whole genome shotgun (WGS) entry which is preliminary data.</text>
</comment>
<dbReference type="PANTHER" id="PTHR23026:SF90">
    <property type="entry name" value="IODOTYROSINE DEIODINASE 1"/>
    <property type="match status" value="1"/>
</dbReference>
<dbReference type="PANTHER" id="PTHR23026">
    <property type="entry name" value="NADPH NITROREDUCTASE"/>
    <property type="match status" value="1"/>
</dbReference>
<keyword evidence="2" id="KW-0288">FMN</keyword>
<dbReference type="Gene3D" id="3.40.109.10">
    <property type="entry name" value="NADH Oxidase"/>
    <property type="match status" value="1"/>
</dbReference>
<sequence>MTAHMTKEYRPIPLPDFQEIPVEEMRARAKAFYEEIRTRHTVRDFSTRPVPRDIIETCILAAGTAPNGANHQPWHFAVIGDPALKKQIREAAEIEEKTFYEGRAGEEWLQALAPLGTDANKPFLEEAPWLICIFGERKSRSADGVARKNYYVPESVSIATGFLIAALHRAGLATLTHTPNPMSFLNELCGRHPHDKPYILMVVGYPREDATIPTHAIEKKPLEEIATFL</sequence>
<dbReference type="CDD" id="cd02144">
    <property type="entry name" value="iodotyrosine_dehalogenase"/>
    <property type="match status" value="1"/>
</dbReference>
<protein>
    <submittedName>
        <fullName evidence="5">Nitroreductase family protein</fullName>
    </submittedName>
</protein>
<name>K2MDP1_9HYPH</name>
<dbReference type="Pfam" id="PF00881">
    <property type="entry name" value="Nitroreductase"/>
    <property type="match status" value="1"/>
</dbReference>
<evidence type="ECO:0000259" key="4">
    <source>
        <dbReference type="Pfam" id="PF00881"/>
    </source>
</evidence>
<dbReference type="Proteomes" id="UP000006786">
    <property type="component" value="Unassembled WGS sequence"/>
</dbReference>
<reference evidence="5 6" key="1">
    <citation type="journal article" date="2012" name="J. Bacteriol.">
        <title>Genome Sequence of Nitratireductor pacificus Type Strain pht-3B.</title>
        <authorList>
            <person name="Lai Q."/>
            <person name="Li G."/>
            <person name="Shao Z."/>
        </authorList>
    </citation>
    <scope>NUCLEOTIDE SEQUENCE [LARGE SCALE GENOMIC DNA]</scope>
    <source>
        <strain evidence="6">pht-3B</strain>
    </source>
</reference>
<evidence type="ECO:0000256" key="2">
    <source>
        <dbReference type="ARBA" id="ARBA00022643"/>
    </source>
</evidence>
<evidence type="ECO:0000256" key="1">
    <source>
        <dbReference type="ARBA" id="ARBA00022630"/>
    </source>
</evidence>
<dbReference type="RefSeq" id="WP_008596774.1">
    <property type="nucleotide sequence ID" value="NZ_AMRM01000010.1"/>
</dbReference>
<dbReference type="SUPFAM" id="SSF55469">
    <property type="entry name" value="FMN-dependent nitroreductase-like"/>
    <property type="match status" value="1"/>
</dbReference>
<keyword evidence="1" id="KW-0285">Flavoprotein</keyword>
<evidence type="ECO:0000313" key="5">
    <source>
        <dbReference type="EMBL" id="EKF18910.1"/>
    </source>
</evidence>
<dbReference type="EMBL" id="AMRM01000010">
    <property type="protein sequence ID" value="EKF18910.1"/>
    <property type="molecule type" value="Genomic_DNA"/>
</dbReference>
<proteinExistence type="predicted"/>
<accession>K2MDP1</accession>
<evidence type="ECO:0000256" key="3">
    <source>
        <dbReference type="ARBA" id="ARBA00023002"/>
    </source>
</evidence>
<keyword evidence="6" id="KW-1185">Reference proteome</keyword>
<dbReference type="GO" id="GO:0016491">
    <property type="term" value="F:oxidoreductase activity"/>
    <property type="evidence" value="ECO:0007669"/>
    <property type="project" value="UniProtKB-KW"/>
</dbReference>
<organism evidence="5 6">
    <name type="scientific">Nitratireductor pacificus pht-3B</name>
    <dbReference type="NCBI Taxonomy" id="391937"/>
    <lineage>
        <taxon>Bacteria</taxon>
        <taxon>Pseudomonadati</taxon>
        <taxon>Pseudomonadota</taxon>
        <taxon>Alphaproteobacteria</taxon>
        <taxon>Hyphomicrobiales</taxon>
        <taxon>Phyllobacteriaceae</taxon>
        <taxon>Nitratireductor</taxon>
    </lineage>
</organism>
<dbReference type="AlphaFoldDB" id="K2MDP1"/>
<feature type="domain" description="Nitroreductase" evidence="4">
    <location>
        <begin position="36"/>
        <end position="205"/>
    </location>
</feature>
<dbReference type="STRING" id="391937.NA2_10558"/>
<dbReference type="InterPro" id="IPR029479">
    <property type="entry name" value="Nitroreductase"/>
</dbReference>
<dbReference type="InterPro" id="IPR000415">
    <property type="entry name" value="Nitroreductase-like"/>
</dbReference>
<dbReference type="InterPro" id="IPR050627">
    <property type="entry name" value="Nitroreductase/BluB"/>
</dbReference>
<dbReference type="OrthoDB" id="9802510at2"/>
<evidence type="ECO:0000313" key="6">
    <source>
        <dbReference type="Proteomes" id="UP000006786"/>
    </source>
</evidence>
<gene>
    <name evidence="5" type="ORF">NA2_10558</name>
</gene>
<keyword evidence="3" id="KW-0560">Oxidoreductase</keyword>
<dbReference type="eggNOG" id="COG0778">
    <property type="taxonomic scope" value="Bacteria"/>
</dbReference>